<evidence type="ECO:0000313" key="4">
    <source>
        <dbReference type="EMBL" id="MDL2342706.1"/>
    </source>
</evidence>
<evidence type="ECO:0000256" key="2">
    <source>
        <dbReference type="SAM" id="MobiDB-lite"/>
    </source>
</evidence>
<keyword evidence="5" id="KW-1185">Reference proteome</keyword>
<dbReference type="SUPFAM" id="SSF56349">
    <property type="entry name" value="DNA breaking-rejoining enzymes"/>
    <property type="match status" value="1"/>
</dbReference>
<dbReference type="Gene3D" id="1.10.150.130">
    <property type="match status" value="1"/>
</dbReference>
<name>A0ABT7JCD3_9DEIO</name>
<dbReference type="Proteomes" id="UP001302059">
    <property type="component" value="Unassembled WGS sequence"/>
</dbReference>
<dbReference type="Pfam" id="PF14659">
    <property type="entry name" value="Phage_int_SAM_3"/>
    <property type="match status" value="1"/>
</dbReference>
<dbReference type="EMBL" id="JASNGB010000003">
    <property type="protein sequence ID" value="MDL2342706.1"/>
    <property type="molecule type" value="Genomic_DNA"/>
</dbReference>
<accession>A0ABT7JCD3</accession>
<protein>
    <recommendedName>
        <fullName evidence="3">Integrase SAM-like N-terminal domain-containing protein</fullName>
    </recommendedName>
</protein>
<feature type="compositionally biased region" description="Low complexity" evidence="2">
    <location>
        <begin position="187"/>
        <end position="200"/>
    </location>
</feature>
<feature type="domain" description="Integrase SAM-like N-terminal" evidence="3">
    <location>
        <begin position="82"/>
        <end position="137"/>
    </location>
</feature>
<feature type="region of interest" description="Disordered" evidence="2">
    <location>
        <begin position="164"/>
        <end position="219"/>
    </location>
</feature>
<dbReference type="InterPro" id="IPR011010">
    <property type="entry name" value="DNA_brk_join_enz"/>
</dbReference>
<reference evidence="4 5" key="1">
    <citation type="submission" date="2023-05" db="EMBL/GenBank/DDBJ databases">
        <authorList>
            <person name="Gao F."/>
        </authorList>
    </citation>
    <scope>NUCLEOTIDE SEQUENCE [LARGE SCALE GENOMIC DNA]</scope>
    <source>
        <strain evidence="4 5">MIMF12</strain>
    </source>
</reference>
<sequence>MTKKKEGRRGNGEGSCQKIRTLTNGESVYEWAIRVTLPSGEGKRLKGRAQCRSIEDARKTMWAAKVDAEAGQQLREKELLVADLLDEWMEVRRTSGVSPRTLGINAELIRLHIRPRMGKWKVSALTPGLVEDFHRDLLTQTSLGQTRQKIHVVLRLAMGATPFAGVTSTATPRGRSRCRNGQSSAARPGSRPGPLRRPVGCFRRRWLSGPRTGTPSRWA</sequence>
<evidence type="ECO:0000256" key="1">
    <source>
        <dbReference type="ARBA" id="ARBA00023125"/>
    </source>
</evidence>
<evidence type="ECO:0000259" key="3">
    <source>
        <dbReference type="Pfam" id="PF14659"/>
    </source>
</evidence>
<gene>
    <name evidence="4" type="ORF">QOL99_00935</name>
</gene>
<dbReference type="InterPro" id="IPR004107">
    <property type="entry name" value="Integrase_SAM-like_N"/>
</dbReference>
<dbReference type="RefSeq" id="WP_285520736.1">
    <property type="nucleotide sequence ID" value="NZ_JASNGB010000003.1"/>
</dbReference>
<evidence type="ECO:0000313" key="5">
    <source>
        <dbReference type="Proteomes" id="UP001302059"/>
    </source>
</evidence>
<dbReference type="InterPro" id="IPR010998">
    <property type="entry name" value="Integrase_recombinase_N"/>
</dbReference>
<keyword evidence="1" id="KW-0238">DNA-binding</keyword>
<proteinExistence type="predicted"/>
<comment type="caution">
    <text evidence="4">The sequence shown here is derived from an EMBL/GenBank/DDBJ whole genome shotgun (WGS) entry which is preliminary data.</text>
</comment>
<organism evidence="4 5">
    <name type="scientific">Deinococcus rhizophilus</name>
    <dbReference type="NCBI Taxonomy" id="3049544"/>
    <lineage>
        <taxon>Bacteria</taxon>
        <taxon>Thermotogati</taxon>
        <taxon>Deinococcota</taxon>
        <taxon>Deinococci</taxon>
        <taxon>Deinococcales</taxon>
        <taxon>Deinococcaceae</taxon>
        <taxon>Deinococcus</taxon>
    </lineage>
</organism>